<dbReference type="RefSeq" id="WP_278675864.1">
    <property type="nucleotide sequence ID" value="NZ_DYVT01000110.1"/>
</dbReference>
<comment type="caution">
    <text evidence="1">The sequence shown here is derived from an EMBL/GenBank/DDBJ whole genome shotgun (WGS) entry which is preliminary data.</text>
</comment>
<accession>A0A921GZA6</accession>
<reference evidence="1" key="2">
    <citation type="submission" date="2021-09" db="EMBL/GenBank/DDBJ databases">
        <authorList>
            <person name="Gilroy R."/>
        </authorList>
    </citation>
    <scope>NUCLEOTIDE SEQUENCE</scope>
    <source>
        <strain evidence="1">CHK149-3286</strain>
    </source>
</reference>
<proteinExistence type="predicted"/>
<name>A0A921GZA6_9STAP</name>
<protein>
    <submittedName>
        <fullName evidence="1">Uncharacterized protein</fullName>
    </submittedName>
</protein>
<organism evidence="1 2">
    <name type="scientific">Staphylococcus kloosii</name>
    <dbReference type="NCBI Taxonomy" id="29384"/>
    <lineage>
        <taxon>Bacteria</taxon>
        <taxon>Bacillati</taxon>
        <taxon>Bacillota</taxon>
        <taxon>Bacilli</taxon>
        <taxon>Bacillales</taxon>
        <taxon>Staphylococcaceae</taxon>
        <taxon>Staphylococcus</taxon>
    </lineage>
</organism>
<dbReference type="AlphaFoldDB" id="A0A921GZA6"/>
<dbReference type="EMBL" id="DYVT01000110">
    <property type="protein sequence ID" value="HJF68534.1"/>
    <property type="molecule type" value="Genomic_DNA"/>
</dbReference>
<sequence>MKNLLKRIFKIYSYSVGTLVIVSVVYSEVKKRISIKSKTKNQNDVETEVAEFLDFVKKMREEFE</sequence>
<evidence type="ECO:0000313" key="2">
    <source>
        <dbReference type="Proteomes" id="UP000706163"/>
    </source>
</evidence>
<evidence type="ECO:0000313" key="1">
    <source>
        <dbReference type="EMBL" id="HJF68534.1"/>
    </source>
</evidence>
<dbReference type="Proteomes" id="UP000706163">
    <property type="component" value="Unassembled WGS sequence"/>
</dbReference>
<gene>
    <name evidence="1" type="ORF">K8V85_09515</name>
</gene>
<reference evidence="1" key="1">
    <citation type="journal article" date="2021" name="PeerJ">
        <title>Extensive microbial diversity within the chicken gut microbiome revealed by metagenomics and culture.</title>
        <authorList>
            <person name="Gilroy R."/>
            <person name="Ravi A."/>
            <person name="Getino M."/>
            <person name="Pursley I."/>
            <person name="Horton D.L."/>
            <person name="Alikhan N.F."/>
            <person name="Baker D."/>
            <person name="Gharbi K."/>
            <person name="Hall N."/>
            <person name="Watson M."/>
            <person name="Adriaenssens E.M."/>
            <person name="Foster-Nyarko E."/>
            <person name="Jarju S."/>
            <person name="Secka A."/>
            <person name="Antonio M."/>
            <person name="Oren A."/>
            <person name="Chaudhuri R.R."/>
            <person name="La Ragione R."/>
            <person name="Hildebrand F."/>
            <person name="Pallen M.J."/>
        </authorList>
    </citation>
    <scope>NUCLEOTIDE SEQUENCE</scope>
    <source>
        <strain evidence="1">CHK149-3286</strain>
    </source>
</reference>